<feature type="domain" description="TRPM SLOG" evidence="3">
    <location>
        <begin position="2"/>
        <end position="74"/>
    </location>
</feature>
<evidence type="ECO:0000256" key="2">
    <source>
        <dbReference type="SAM" id="Phobius"/>
    </source>
</evidence>
<dbReference type="InterPro" id="IPR050927">
    <property type="entry name" value="TRPM"/>
</dbReference>
<evidence type="ECO:0000256" key="1">
    <source>
        <dbReference type="SAM" id="MobiDB-lite"/>
    </source>
</evidence>
<name>A0A0M0JYB6_9EUKA</name>
<feature type="region of interest" description="Disordered" evidence="1">
    <location>
        <begin position="793"/>
        <end position="931"/>
    </location>
</feature>
<reference evidence="5" key="1">
    <citation type="journal article" date="2015" name="PLoS Genet.">
        <title>Genome Sequence and Transcriptome Analyses of Chrysochromulina tobin: Metabolic Tools for Enhanced Algal Fitness in the Prominent Order Prymnesiales (Haptophyceae).</title>
        <authorList>
            <person name="Hovde B.T."/>
            <person name="Deodato C.R."/>
            <person name="Hunsperger H.M."/>
            <person name="Ryken S.A."/>
            <person name="Yost W."/>
            <person name="Jha R.K."/>
            <person name="Patterson J."/>
            <person name="Monnat R.J. Jr."/>
            <person name="Barlow S.B."/>
            <person name="Starkenburg S.R."/>
            <person name="Cattolico R.A."/>
        </authorList>
    </citation>
    <scope>NUCLEOTIDE SEQUENCE</scope>
    <source>
        <strain evidence="5">CCMP291</strain>
    </source>
</reference>
<dbReference type="AlphaFoldDB" id="A0A0M0JYB6"/>
<keyword evidence="2" id="KW-0472">Membrane</keyword>
<proteinExistence type="predicted"/>
<dbReference type="GO" id="GO:0005886">
    <property type="term" value="C:plasma membrane"/>
    <property type="evidence" value="ECO:0007669"/>
    <property type="project" value="TreeGrafter"/>
</dbReference>
<evidence type="ECO:0000313" key="4">
    <source>
        <dbReference type="EMBL" id="KOO31118.1"/>
    </source>
</evidence>
<feature type="region of interest" description="Disordered" evidence="1">
    <location>
        <begin position="738"/>
        <end position="774"/>
    </location>
</feature>
<feature type="transmembrane region" description="Helical" evidence="2">
    <location>
        <begin position="542"/>
        <end position="568"/>
    </location>
</feature>
<feature type="compositionally biased region" description="Basic and acidic residues" evidence="1">
    <location>
        <begin position="870"/>
        <end position="889"/>
    </location>
</feature>
<feature type="compositionally biased region" description="Basic and acidic residues" evidence="1">
    <location>
        <begin position="260"/>
        <end position="297"/>
    </location>
</feature>
<feature type="compositionally biased region" description="Low complexity" evidence="1">
    <location>
        <begin position="738"/>
        <end position="764"/>
    </location>
</feature>
<dbReference type="EMBL" id="JWZX01002082">
    <property type="protein sequence ID" value="KOO31118.1"/>
    <property type="molecule type" value="Genomic_DNA"/>
</dbReference>
<evidence type="ECO:0000313" key="5">
    <source>
        <dbReference type="Proteomes" id="UP000037460"/>
    </source>
</evidence>
<feature type="region of interest" description="Disordered" evidence="1">
    <location>
        <begin position="252"/>
        <end position="297"/>
    </location>
</feature>
<sequence length="931" mass="102891">MDDVFKLLTEVWHLEPPPVIISVTGAALGTIDELKSLPKLIFRRGLAEAARRTNAWIITGGTCAGIMQLVGQTVGGGPVTLDVILQALEDKRPIVIIADSGGVATDIYKYFRWGALPEAGTRNPKYLKAVHQKFPRVKELGMRRTGANQTKMIKFFHSTQLAMSSAVDSEGLTRAFQAALIAGTTSAAAERVVQTLIDYNADETLVNFDKLWRKDNDPFRIVQLRLAEDPSAARAEIAPKKQAAQAEIAPKKQAAQAEIAPKKQADRAEIAPKKQADRAEIAPKTQADRAEIAPKKQAEARGRGVEIDYRDSIENEEFSTGSQRGFSLRSFVREEVQLSRDTWREIEQLFRSYRAFWVNEWGGFFEIPRVKFMVHTAFFLQHATLFIIIMPTALQLRDESQANERISSWAHRSTHFYTLLPNKLNAPILIEFLIYAYVVGRAVEELQQCYHNGSTYFRDVWNLLDAFNVCTMMSVLGIRIVIWYDGIDSAHAMPSGLAPIGGSDPRYFLRPFWYGFRAILGDFDIEYTYELLGDTYTPSQGLMGGMLITVQYFYSAFTTIYIVNLLIAKMTTQYESVKDKSTNYRKFRRVGVILEFKDMRSLFPPPLNLLEHLFKGPIKWSVSFIYKIASWLHLCGLTSERTGGPERGFSQNCTTSVIELMKNVEKNALEQYRRDLRVKGAASQAPNRIQELQEAQARLADRIRIDHEHTTNRFDRIESSVNQIADLVKALSDNLRSSAVPSAAPSTPVGLGPSMPAGSGSSEGPSEETPELTAEITPELTAEITPELTAETSLRGTTANAPCDHSPPTRAIAATSHPGARSARRSSSRPPSEAAACECSAGRSSGVRRLAGLEAPTMARTTPRTPHTTSDGDRTRSDEIGRDRNHRTTSDGGAAADEGAISQGPGTHAISQGPGTQQKLGPAVLGTVIRI</sequence>
<dbReference type="GO" id="GO:0099604">
    <property type="term" value="F:ligand-gated calcium channel activity"/>
    <property type="evidence" value="ECO:0007669"/>
    <property type="project" value="TreeGrafter"/>
</dbReference>
<keyword evidence="4" id="KW-0675">Receptor</keyword>
<keyword evidence="5" id="KW-1185">Reference proteome</keyword>
<keyword evidence="2" id="KW-0812">Transmembrane</keyword>
<dbReference type="Proteomes" id="UP000037460">
    <property type="component" value="Unassembled WGS sequence"/>
</dbReference>
<dbReference type="OrthoDB" id="301415at2759"/>
<dbReference type="PANTHER" id="PTHR13800">
    <property type="entry name" value="TRANSIENT RECEPTOR POTENTIAL CATION CHANNEL, SUBFAMILY M, MEMBER 6"/>
    <property type="match status" value="1"/>
</dbReference>
<feature type="compositionally biased region" description="Polar residues" evidence="1">
    <location>
        <begin position="909"/>
        <end position="919"/>
    </location>
</feature>
<feature type="transmembrane region" description="Helical" evidence="2">
    <location>
        <begin position="372"/>
        <end position="394"/>
    </location>
</feature>
<feature type="compositionally biased region" description="Low complexity" evidence="1">
    <location>
        <begin position="855"/>
        <end position="869"/>
    </location>
</feature>
<dbReference type="PANTHER" id="PTHR13800:SF12">
    <property type="entry name" value="TRANSIENT RECEPTOR POTENTIAL CATION CHANNEL SUBFAMILY M MEMBER-LIKE 2"/>
    <property type="match status" value="1"/>
</dbReference>
<organism evidence="4 5">
    <name type="scientific">Chrysochromulina tobinii</name>
    <dbReference type="NCBI Taxonomy" id="1460289"/>
    <lineage>
        <taxon>Eukaryota</taxon>
        <taxon>Haptista</taxon>
        <taxon>Haptophyta</taxon>
        <taxon>Prymnesiophyceae</taxon>
        <taxon>Prymnesiales</taxon>
        <taxon>Chrysochromulinaceae</taxon>
        <taxon>Chrysochromulina</taxon>
    </lineage>
</organism>
<feature type="transmembrane region" description="Helical" evidence="2">
    <location>
        <begin position="463"/>
        <end position="484"/>
    </location>
</feature>
<accession>A0A0M0JYB6</accession>
<protein>
    <submittedName>
        <fullName evidence="4">Transient receptor potential cation channel subfamily m member 2-like protein</fullName>
    </submittedName>
</protein>
<comment type="caution">
    <text evidence="4">The sequence shown here is derived from an EMBL/GenBank/DDBJ whole genome shotgun (WGS) entry which is preliminary data.</text>
</comment>
<dbReference type="Pfam" id="PF18139">
    <property type="entry name" value="LSDAT_euk"/>
    <property type="match status" value="1"/>
</dbReference>
<evidence type="ECO:0000259" key="3">
    <source>
        <dbReference type="Pfam" id="PF18139"/>
    </source>
</evidence>
<gene>
    <name evidence="4" type="ORF">Ctob_011211</name>
</gene>
<keyword evidence="2" id="KW-1133">Transmembrane helix</keyword>
<dbReference type="InterPro" id="IPR041491">
    <property type="entry name" value="TRPM_SLOG"/>
</dbReference>